<dbReference type="PANTHER" id="PTHR32089">
    <property type="entry name" value="METHYL-ACCEPTING CHEMOTAXIS PROTEIN MCPB"/>
    <property type="match status" value="1"/>
</dbReference>
<dbReference type="PROSITE" id="PS50111">
    <property type="entry name" value="CHEMOTAXIS_TRANSDUC_2"/>
    <property type="match status" value="1"/>
</dbReference>
<evidence type="ECO:0000313" key="13">
    <source>
        <dbReference type="EMBL" id="ROR34173.1"/>
    </source>
</evidence>
<evidence type="ECO:0000256" key="7">
    <source>
        <dbReference type="PROSITE-ProRule" id="PRU00284"/>
    </source>
</evidence>
<evidence type="ECO:0000256" key="6">
    <source>
        <dbReference type="ARBA" id="ARBA00029447"/>
    </source>
</evidence>
<name>A0A3N1Y5U6_9GAMM</name>
<dbReference type="InterPro" id="IPR004089">
    <property type="entry name" value="MCPsignal_dom"/>
</dbReference>
<dbReference type="InterPro" id="IPR004090">
    <property type="entry name" value="Chemotax_Me-accpt_rcpt"/>
</dbReference>
<keyword evidence="14" id="KW-1185">Reference proteome</keyword>
<dbReference type="PROSITE" id="PS50885">
    <property type="entry name" value="HAMP"/>
    <property type="match status" value="1"/>
</dbReference>
<evidence type="ECO:0000313" key="14">
    <source>
        <dbReference type="Proteomes" id="UP000276634"/>
    </source>
</evidence>
<evidence type="ECO:0000256" key="10">
    <source>
        <dbReference type="SAM" id="Phobius"/>
    </source>
</evidence>
<comment type="similarity">
    <text evidence="6">Belongs to the methyl-accepting chemotaxis (MCP) protein family.</text>
</comment>
<evidence type="ECO:0000259" key="12">
    <source>
        <dbReference type="PROSITE" id="PS50885"/>
    </source>
</evidence>
<evidence type="ECO:0000256" key="4">
    <source>
        <dbReference type="ARBA" id="ARBA00023136"/>
    </source>
</evidence>
<keyword evidence="3 10" id="KW-1133">Transmembrane helix</keyword>
<evidence type="ECO:0000256" key="3">
    <source>
        <dbReference type="ARBA" id="ARBA00022989"/>
    </source>
</evidence>
<dbReference type="GO" id="GO:0007165">
    <property type="term" value="P:signal transduction"/>
    <property type="evidence" value="ECO:0007669"/>
    <property type="project" value="UniProtKB-KW"/>
</dbReference>
<dbReference type="AlphaFoldDB" id="A0A3N1Y5U6"/>
<evidence type="ECO:0000259" key="11">
    <source>
        <dbReference type="PROSITE" id="PS50111"/>
    </source>
</evidence>
<feature type="compositionally biased region" description="Low complexity" evidence="9">
    <location>
        <begin position="715"/>
        <end position="745"/>
    </location>
</feature>
<dbReference type="GO" id="GO:0016020">
    <property type="term" value="C:membrane"/>
    <property type="evidence" value="ECO:0007669"/>
    <property type="project" value="UniProtKB-SubCell"/>
</dbReference>
<keyword evidence="8" id="KW-0175">Coiled coil</keyword>
<keyword evidence="2 10" id="KW-0812">Transmembrane</keyword>
<evidence type="ECO:0000256" key="9">
    <source>
        <dbReference type="SAM" id="MobiDB-lite"/>
    </source>
</evidence>
<dbReference type="SMART" id="SM00304">
    <property type="entry name" value="HAMP"/>
    <property type="match status" value="3"/>
</dbReference>
<dbReference type="SMART" id="SM00283">
    <property type="entry name" value="MA"/>
    <property type="match status" value="1"/>
</dbReference>
<dbReference type="SUPFAM" id="SSF58104">
    <property type="entry name" value="Methyl-accepting chemotaxis protein (MCP) signaling domain"/>
    <property type="match status" value="1"/>
</dbReference>
<dbReference type="Pfam" id="PF00015">
    <property type="entry name" value="MCPsignal"/>
    <property type="match status" value="1"/>
</dbReference>
<dbReference type="PRINTS" id="PR00260">
    <property type="entry name" value="CHEMTRNSDUCR"/>
</dbReference>
<dbReference type="FunFam" id="1.10.287.950:FF:000001">
    <property type="entry name" value="Methyl-accepting chemotaxis sensory transducer"/>
    <property type="match status" value="1"/>
</dbReference>
<evidence type="ECO:0000256" key="1">
    <source>
        <dbReference type="ARBA" id="ARBA00004141"/>
    </source>
</evidence>
<keyword evidence="4 10" id="KW-0472">Membrane</keyword>
<feature type="region of interest" description="Disordered" evidence="9">
    <location>
        <begin position="99"/>
        <end position="123"/>
    </location>
</feature>
<comment type="subcellular location">
    <subcellularLocation>
        <location evidence="1">Membrane</location>
        <topology evidence="1">Multi-pass membrane protein</topology>
    </subcellularLocation>
</comment>
<keyword evidence="5 7" id="KW-0807">Transducer</keyword>
<dbReference type="Gene3D" id="1.10.287.950">
    <property type="entry name" value="Methyl-accepting chemotaxis protein"/>
    <property type="match status" value="1"/>
</dbReference>
<gene>
    <name evidence="13" type="ORF">EDC57_0068</name>
</gene>
<reference evidence="13 14" key="1">
    <citation type="submission" date="2018-11" db="EMBL/GenBank/DDBJ databases">
        <title>Genomic Encyclopedia of Type Strains, Phase IV (KMG-IV): sequencing the most valuable type-strain genomes for metagenomic binning, comparative biology and taxonomic classification.</title>
        <authorList>
            <person name="Goeker M."/>
        </authorList>
    </citation>
    <scope>NUCLEOTIDE SEQUENCE [LARGE SCALE GENOMIC DNA]</scope>
    <source>
        <strain evidence="13 14">DSM 100275</strain>
    </source>
</reference>
<feature type="region of interest" description="Disordered" evidence="9">
    <location>
        <begin position="715"/>
        <end position="796"/>
    </location>
</feature>
<proteinExistence type="inferred from homology"/>
<feature type="domain" description="Methyl-accepting transducer" evidence="11">
    <location>
        <begin position="432"/>
        <end position="668"/>
    </location>
</feature>
<dbReference type="PANTHER" id="PTHR32089:SF119">
    <property type="entry name" value="METHYL-ACCEPTING CHEMOTAXIS PROTEIN CTPL"/>
    <property type="match status" value="1"/>
</dbReference>
<feature type="transmembrane region" description="Helical" evidence="10">
    <location>
        <begin position="16"/>
        <end position="34"/>
    </location>
</feature>
<evidence type="ECO:0000256" key="2">
    <source>
        <dbReference type="ARBA" id="ARBA00022692"/>
    </source>
</evidence>
<feature type="domain" description="HAMP" evidence="12">
    <location>
        <begin position="376"/>
        <end position="427"/>
    </location>
</feature>
<sequence length="796" mass="83729">MKLINLSGGRAGVGRYVVLVGLLVASVGAMAWLFRQQAVLEQTVKDYLVHTTDMRLTAIELGRLAAAATDGDIEAFDRLAAARARMVEHISHLALGHGEEAAGDGHAHGDGEAAGHGHGESGEAMVLPEVSPVPPDARDELQQLVERWNALHAQVQVVLPGREAVAAVAGLVPELERALPPLKDRARKLMDELAARRGGGAHMRELALVLAGLERIERAAGRLLRGDAAAVVAADTLARGAQEVQGALKALLEGDRARGIAPLPAPEVAALANAFTGISARIDEALAAVPDYFRVREAARDVEAALGRLDEATGALTAAIVDVEGTRWWSRPEAVYGVGALAPLLLILLGVQVVGQVRAQREESERLAREAEERNRRTQDAILTLLDEMASLADGDLTTNATVTEEITGAIADSVNYAIEALRELVLTIRRTAERVARAAQETRAVATHLAEAGEQQAARIEEAAGEIETMAASIDQVSRDAQSSAEVARRSVDIAHRGAETVRRTIEGMDATREQIQETAKRIKRLGESSQEIGSIVGLINDIADQTNILALNAAIQAAMAGEAGRGFAVVADEVQRLAERSAEATKQIETLVKAIQADTNEAVASMEETTAGVVQGARLAEEAGAALGEIEDVSRQLAGLVERISHSSVEQARAASSVANTMNVIRDITREVAAGSQETAQAVANLTELASELRASVAGFRLPQDAEMAVQSEAAPAAPAVEEAPAAPQPTAAAEPAVQGAPAVERRRPPAAAPELEDEARRAVEEEVAELAPEAVEEIDLDLGGETPVRAGGR</sequence>
<dbReference type="InterPro" id="IPR003660">
    <property type="entry name" value="HAMP_dom"/>
</dbReference>
<dbReference type="CDD" id="cd11386">
    <property type="entry name" value="MCP_signal"/>
    <property type="match status" value="1"/>
</dbReference>
<accession>A0A3N1Y5U6</accession>
<protein>
    <submittedName>
        <fullName evidence="13">Twitching motility protein PilJ</fullName>
    </submittedName>
</protein>
<dbReference type="Proteomes" id="UP000276634">
    <property type="component" value="Unassembled WGS sequence"/>
</dbReference>
<dbReference type="OrthoDB" id="9177152at2"/>
<feature type="compositionally biased region" description="Basic and acidic residues" evidence="9">
    <location>
        <begin position="99"/>
        <end position="121"/>
    </location>
</feature>
<feature type="coiled-coil region" evidence="8">
    <location>
        <begin position="354"/>
        <end position="388"/>
    </location>
</feature>
<evidence type="ECO:0000256" key="8">
    <source>
        <dbReference type="SAM" id="Coils"/>
    </source>
</evidence>
<dbReference type="EMBL" id="RJVI01000001">
    <property type="protein sequence ID" value="ROR34173.1"/>
    <property type="molecule type" value="Genomic_DNA"/>
</dbReference>
<dbReference type="RefSeq" id="WP_123399129.1">
    <property type="nucleotide sequence ID" value="NZ_RJVI01000001.1"/>
</dbReference>
<dbReference type="GO" id="GO:0004888">
    <property type="term" value="F:transmembrane signaling receptor activity"/>
    <property type="evidence" value="ECO:0007669"/>
    <property type="project" value="InterPro"/>
</dbReference>
<evidence type="ECO:0000256" key="5">
    <source>
        <dbReference type="ARBA" id="ARBA00023224"/>
    </source>
</evidence>
<comment type="caution">
    <text evidence="13">The sequence shown here is derived from an EMBL/GenBank/DDBJ whole genome shotgun (WGS) entry which is preliminary data.</text>
</comment>
<dbReference type="GO" id="GO:0006935">
    <property type="term" value="P:chemotaxis"/>
    <property type="evidence" value="ECO:0007669"/>
    <property type="project" value="InterPro"/>
</dbReference>
<organism evidence="13 14">
    <name type="scientific">Inmirania thermothiophila</name>
    <dbReference type="NCBI Taxonomy" id="1750597"/>
    <lineage>
        <taxon>Bacteria</taxon>
        <taxon>Pseudomonadati</taxon>
        <taxon>Pseudomonadota</taxon>
        <taxon>Gammaproteobacteria</taxon>
        <taxon>Chromatiales</taxon>
        <taxon>Ectothiorhodospiraceae</taxon>
        <taxon>Inmirania</taxon>
    </lineage>
</organism>